<evidence type="ECO:0000313" key="2">
    <source>
        <dbReference type="EMBL" id="PWN32779.1"/>
    </source>
</evidence>
<dbReference type="GO" id="GO:0042765">
    <property type="term" value="C:GPI-anchor transamidase complex"/>
    <property type="evidence" value="ECO:0007669"/>
    <property type="project" value="InterPro"/>
</dbReference>
<dbReference type="InterPro" id="IPR007245">
    <property type="entry name" value="PIG-T"/>
</dbReference>
<keyword evidence="1" id="KW-0732">Signal</keyword>
<feature type="chain" id="PRO_5016233630" evidence="1">
    <location>
        <begin position="32"/>
        <end position="606"/>
    </location>
</feature>
<accession>A0A316V5C7</accession>
<reference evidence="2 3" key="1">
    <citation type="journal article" date="2018" name="Mol. Biol. Evol.">
        <title>Broad Genomic Sampling Reveals a Smut Pathogenic Ancestry of the Fungal Clade Ustilaginomycotina.</title>
        <authorList>
            <person name="Kijpornyongpan T."/>
            <person name="Mondo S.J."/>
            <person name="Barry K."/>
            <person name="Sandor L."/>
            <person name="Lee J."/>
            <person name="Lipzen A."/>
            <person name="Pangilinan J."/>
            <person name="LaButti K."/>
            <person name="Hainaut M."/>
            <person name="Henrissat B."/>
            <person name="Grigoriev I.V."/>
            <person name="Spatafora J.W."/>
            <person name="Aime M.C."/>
        </authorList>
    </citation>
    <scope>NUCLEOTIDE SEQUENCE [LARGE SCALE GENOMIC DNA]</scope>
    <source>
        <strain evidence="2 3">MCA 3882</strain>
    </source>
</reference>
<keyword evidence="3" id="KW-1185">Reference proteome</keyword>
<name>A0A316V5C7_9BASI</name>
<sequence length="606" mass="67997">MRSMISFSRLAGLAAFLILLCISICASPAASSPANSIFDESLTIRPLQDGRVHTVFKFDLESPLNGDKPTDKEYEGNVPIYSFVPRSLIHLAQSSNADEIHLAINAGKWDYTKWGIPNEEEMVGIGAEVKAKLKNDHTLASSDSSHFNNQSAIPEAALRNWRTLTANMAGLFCASLDALDEKLTVIPFKSETGSGEFVSLHAMLSSEAICTENLSTLLKLLPCKTMAGLASLLKPHRFFYSDFHGMTLHLVRTHDQWKVRINVQAVFSPAIAAGVKGKRDWSLEKLFGTTLKQSCPLIRDSSIKVLTPKLQASEIIDQNEDTEFRVWPIVMSPGESQDIDDDENLSDMDKLLAKAKRFAVQLRKRGSYTFDTRSSKDLNVEMTWPLEQYFAYPTAYPAQKLTTSRVFSGYGQESGIVQLTITNLEQAKERRIKYTEILPWFIKVYLHTIQEHISEEVDEKDDQIVLFSDDLKLPAVQSFNYTPSLPRARPTHLEVDLRIPPLSTVRLTFEYDKAFLRYAEHPPDAHRGFDIPPAILTLEDGTQLYTDPALVEVAVPDFSMPYNVIIFTSTLIALCAGSTLNNLIRRYTDVIEVTPARNVQTKKEVL</sequence>
<dbReference type="OrthoDB" id="331263at2759"/>
<dbReference type="PANTHER" id="PTHR12959:SF11">
    <property type="entry name" value="GPI TRANSAMIDASE COMPONENT PIG-T"/>
    <property type="match status" value="1"/>
</dbReference>
<evidence type="ECO:0000256" key="1">
    <source>
        <dbReference type="SAM" id="SignalP"/>
    </source>
</evidence>
<dbReference type="GO" id="GO:0016255">
    <property type="term" value="P:attachment of GPI anchor to protein"/>
    <property type="evidence" value="ECO:0007669"/>
    <property type="project" value="InterPro"/>
</dbReference>
<organism evidence="2 3">
    <name type="scientific">Meira miltonrushii</name>
    <dbReference type="NCBI Taxonomy" id="1280837"/>
    <lineage>
        <taxon>Eukaryota</taxon>
        <taxon>Fungi</taxon>
        <taxon>Dikarya</taxon>
        <taxon>Basidiomycota</taxon>
        <taxon>Ustilaginomycotina</taxon>
        <taxon>Exobasidiomycetes</taxon>
        <taxon>Exobasidiales</taxon>
        <taxon>Brachybasidiaceae</taxon>
        <taxon>Meira</taxon>
    </lineage>
</organism>
<proteinExistence type="predicted"/>
<dbReference type="AlphaFoldDB" id="A0A316V5C7"/>
<dbReference type="FunCoup" id="A0A316V5C7">
    <property type="interactions" value="236"/>
</dbReference>
<dbReference type="GeneID" id="37021194"/>
<dbReference type="Pfam" id="PF04113">
    <property type="entry name" value="Gpi16"/>
    <property type="match status" value="2"/>
</dbReference>
<dbReference type="RefSeq" id="XP_025353081.1">
    <property type="nucleotide sequence ID" value="XM_025499413.1"/>
</dbReference>
<dbReference type="STRING" id="1280837.A0A316V5C7"/>
<gene>
    <name evidence="2" type="ORF">FA14DRAFT_162065</name>
</gene>
<dbReference type="InParanoid" id="A0A316V5C7"/>
<protein>
    <submittedName>
        <fullName evidence="2">Gpi16 subunit, GPI transamidase component</fullName>
    </submittedName>
</protein>
<dbReference type="Proteomes" id="UP000245771">
    <property type="component" value="Unassembled WGS sequence"/>
</dbReference>
<evidence type="ECO:0000313" key="3">
    <source>
        <dbReference type="Proteomes" id="UP000245771"/>
    </source>
</evidence>
<dbReference type="PANTHER" id="PTHR12959">
    <property type="entry name" value="GPI TRANSAMIDASE COMPONENT PIG-T-RELATED"/>
    <property type="match status" value="1"/>
</dbReference>
<feature type="signal peptide" evidence="1">
    <location>
        <begin position="1"/>
        <end position="31"/>
    </location>
</feature>
<dbReference type="EMBL" id="KZ819605">
    <property type="protein sequence ID" value="PWN32779.1"/>
    <property type="molecule type" value="Genomic_DNA"/>
</dbReference>